<keyword evidence="2" id="KW-1185">Reference proteome</keyword>
<sequence length="220" mass="25123">MFLAAGEAGAIELMGFDGEIKVFAPTIRGQIIGEPKTCRKEAESHARHRLGPLQARALLYGTRLDEHALGIDGWNGKSHGQAKEEQLQLGQIIHLGSVLAQYEDRLDRELERTLTGITGQNRVQLEHHLPLWLLDPEEEDPETGSKAFLEACARDQSYGLLVEAITPVPQVFLDDYKVSVGDWSYTARYWFYDETIERIWEQARAWRVAYMDRKRQEAMQ</sequence>
<reference evidence="1 2" key="1">
    <citation type="submission" date="2014-06" db="EMBL/GenBank/DDBJ databases">
        <title>Whole Genome Sequences of Three Symbiotic Endozoicomonas Bacteria.</title>
        <authorList>
            <person name="Neave M.J."/>
            <person name="Apprill A."/>
            <person name="Voolstra C.R."/>
        </authorList>
    </citation>
    <scope>NUCLEOTIDE SEQUENCE [LARGE SCALE GENOMIC DNA]</scope>
    <source>
        <strain evidence="1 2">LMG 24815</strain>
    </source>
</reference>
<evidence type="ECO:0000313" key="2">
    <source>
        <dbReference type="Proteomes" id="UP000028006"/>
    </source>
</evidence>
<proteinExistence type="predicted"/>
<gene>
    <name evidence="1" type="ORF">GZ77_07310</name>
</gene>
<dbReference type="AlphaFoldDB" id="A0A081N701"/>
<name>A0A081N701_9GAMM</name>
<comment type="caution">
    <text evidence="1">The sequence shown here is derived from an EMBL/GenBank/DDBJ whole genome shotgun (WGS) entry which is preliminary data.</text>
</comment>
<organism evidence="1 2">
    <name type="scientific">Endozoicomonas montiporae</name>
    <dbReference type="NCBI Taxonomy" id="1027273"/>
    <lineage>
        <taxon>Bacteria</taxon>
        <taxon>Pseudomonadati</taxon>
        <taxon>Pseudomonadota</taxon>
        <taxon>Gammaproteobacteria</taxon>
        <taxon>Oceanospirillales</taxon>
        <taxon>Endozoicomonadaceae</taxon>
        <taxon>Endozoicomonas</taxon>
    </lineage>
</organism>
<dbReference type="EMBL" id="JOKG01000002">
    <property type="protein sequence ID" value="KEQ14224.1"/>
    <property type="molecule type" value="Genomic_DNA"/>
</dbReference>
<protein>
    <submittedName>
        <fullName evidence="1">Uncharacterized protein</fullName>
    </submittedName>
</protein>
<dbReference type="Proteomes" id="UP000028006">
    <property type="component" value="Unassembled WGS sequence"/>
</dbReference>
<accession>A0A081N701</accession>
<evidence type="ECO:0000313" key="1">
    <source>
        <dbReference type="EMBL" id="KEQ14224.1"/>
    </source>
</evidence>